<dbReference type="REBASE" id="3285">
    <property type="entry name" value="M.AseI"/>
</dbReference>
<dbReference type="GO" id="GO:0009307">
    <property type="term" value="P:DNA restriction-modification system"/>
    <property type="evidence" value="ECO:0007669"/>
    <property type="project" value="UniProtKB-KW"/>
</dbReference>
<proteinExistence type="inferred from homology"/>
<dbReference type="Pfam" id="PF12950">
    <property type="entry name" value="TaqI_C"/>
    <property type="match status" value="1"/>
</dbReference>
<dbReference type="InterPro" id="IPR002052">
    <property type="entry name" value="DNA_methylase_N6_adenine_CS"/>
</dbReference>
<evidence type="ECO:0000313" key="9">
    <source>
        <dbReference type="EMBL" id="ADO24185.1"/>
    </source>
</evidence>
<dbReference type="InterPro" id="IPR003356">
    <property type="entry name" value="DNA_methylase_A-5"/>
</dbReference>
<feature type="domain" description="DNA methylase adenine-specific" evidence="7">
    <location>
        <begin position="105"/>
        <end position="280"/>
    </location>
</feature>
<dbReference type="PROSITE" id="PS00092">
    <property type="entry name" value="N6_MTASE"/>
    <property type="match status" value="1"/>
</dbReference>
<organism evidence="9">
    <name type="scientific">Aquaspirillum serpens</name>
    <dbReference type="NCBI Taxonomy" id="190"/>
    <lineage>
        <taxon>Bacteria</taxon>
        <taxon>Pseudomonadati</taxon>
        <taxon>Pseudomonadota</taxon>
        <taxon>Betaproteobacteria</taxon>
        <taxon>Neisseriales</taxon>
        <taxon>Aquaspirillaceae</taxon>
        <taxon>Aquaspirillum</taxon>
    </lineage>
</organism>
<dbReference type="AlphaFoldDB" id="E3VXA4"/>
<evidence type="ECO:0000256" key="3">
    <source>
        <dbReference type="ARBA" id="ARBA00022603"/>
    </source>
</evidence>
<dbReference type="PANTHER" id="PTHR33841:SF1">
    <property type="entry name" value="DNA METHYLTRANSFERASE A"/>
    <property type="match status" value="1"/>
</dbReference>
<evidence type="ECO:0000256" key="5">
    <source>
        <dbReference type="ARBA" id="ARBA00022747"/>
    </source>
</evidence>
<dbReference type="CDD" id="cd02440">
    <property type="entry name" value="AdoMet_MTases"/>
    <property type="match status" value="1"/>
</dbReference>
<dbReference type="PANTHER" id="PTHR33841">
    <property type="entry name" value="DNA METHYLTRANSFERASE YEEA-RELATED"/>
    <property type="match status" value="1"/>
</dbReference>
<evidence type="ECO:0000259" key="8">
    <source>
        <dbReference type="Pfam" id="PF12950"/>
    </source>
</evidence>
<comment type="catalytic activity">
    <reaction evidence="6">
        <text>a 2'-deoxyadenosine in DNA + S-adenosyl-L-methionine = an N(6)-methyl-2'-deoxyadenosine in DNA + S-adenosyl-L-homocysteine + H(+)</text>
        <dbReference type="Rhea" id="RHEA:15197"/>
        <dbReference type="Rhea" id="RHEA-COMP:12418"/>
        <dbReference type="Rhea" id="RHEA-COMP:12419"/>
        <dbReference type="ChEBI" id="CHEBI:15378"/>
        <dbReference type="ChEBI" id="CHEBI:57856"/>
        <dbReference type="ChEBI" id="CHEBI:59789"/>
        <dbReference type="ChEBI" id="CHEBI:90615"/>
        <dbReference type="ChEBI" id="CHEBI:90616"/>
        <dbReference type="EC" id="2.1.1.72"/>
    </reaction>
</comment>
<dbReference type="InterPro" id="IPR029063">
    <property type="entry name" value="SAM-dependent_MTases_sf"/>
</dbReference>
<dbReference type="GO" id="GO:0008170">
    <property type="term" value="F:N-methyltransferase activity"/>
    <property type="evidence" value="ECO:0007669"/>
    <property type="project" value="InterPro"/>
</dbReference>
<comment type="similarity">
    <text evidence="1">Belongs to the N(4)/N(6)-methyltransferase family.</text>
</comment>
<evidence type="ECO:0000256" key="2">
    <source>
        <dbReference type="ARBA" id="ARBA00011900"/>
    </source>
</evidence>
<sequence>MGMHEMRNMEQQTFLDIENLEYFSIEESAKILGVSSATIRNWVKTGYLEIISKGKISRNSVENFDKKISGVEKLNQRANKSKKDNHNHEYLAAEFLRKIDLGIEKIDSMGDLYESGLSDSYRNKEGIYYTPSYIVNDLLSLKNQLTGDETFCDPCCGSGNFLVRALEIGFKPENIFGFDTDHVAVEIAKRRILEKTGYKSNNIKCYDFLHLSVSEKAGSYDYIFTNPPWGKKIEQAEKKSISKILKGGSSIDTCSLFYFCCIKSLNLGGTLGLLLPESFFNVATYEDARLSALMLQIQRLSHYGKPFKGILTGAVGMVISKKDSILDQNIDCVYKDKNFKRNVDSFRKNPKSIFNISCTDDEAKVIEHVYSIPYVTLRGRAQWGIGIVTGNNKKYVDNILKDGLIPVYKGSDITKYGLKPASTYIPKDFSLYQQVAPINLYEAPEKLIYKFISSNLCFFYDTESRFVINSANILITEKEFPVSMKVICELFNSDFMNWIFRKLFNTHKVLRGDLELLPIHDQFLSGKNFIESEYLTSINVERTNCGTFRIKK</sequence>
<dbReference type="PRO" id="PR:E3VXA4"/>
<evidence type="ECO:0000256" key="6">
    <source>
        <dbReference type="ARBA" id="ARBA00047942"/>
    </source>
</evidence>
<dbReference type="Pfam" id="PF02384">
    <property type="entry name" value="N6_Mtase"/>
    <property type="match status" value="1"/>
</dbReference>
<keyword evidence="5" id="KW-0680">Restriction system</keyword>
<protein>
    <recommendedName>
        <fullName evidence="2">site-specific DNA-methyltransferase (adenine-specific)</fullName>
        <ecNumber evidence="2">2.1.1.72</ecNumber>
    </recommendedName>
</protein>
<evidence type="ECO:0000256" key="4">
    <source>
        <dbReference type="ARBA" id="ARBA00022679"/>
    </source>
</evidence>
<dbReference type="GO" id="GO:0003677">
    <property type="term" value="F:DNA binding"/>
    <property type="evidence" value="ECO:0007669"/>
    <property type="project" value="InterPro"/>
</dbReference>
<name>E3VXA4_AQUSE</name>
<keyword evidence="4" id="KW-0808">Transferase</keyword>
<dbReference type="InterPro" id="IPR025931">
    <property type="entry name" value="TaqI_C"/>
</dbReference>
<keyword evidence="3" id="KW-0489">Methyltransferase</keyword>
<dbReference type="SUPFAM" id="SSF53335">
    <property type="entry name" value="S-adenosyl-L-methionine-dependent methyltransferases"/>
    <property type="match status" value="1"/>
</dbReference>
<dbReference type="EC" id="2.1.1.72" evidence="2"/>
<dbReference type="GO" id="GO:0009007">
    <property type="term" value="F:site-specific DNA-methyltransferase (adenine-specific) activity"/>
    <property type="evidence" value="ECO:0007669"/>
    <property type="project" value="UniProtKB-EC"/>
</dbReference>
<dbReference type="PRINTS" id="PR00507">
    <property type="entry name" value="N12N6MTFRASE"/>
</dbReference>
<evidence type="ECO:0000259" key="7">
    <source>
        <dbReference type="Pfam" id="PF02384"/>
    </source>
</evidence>
<dbReference type="InterPro" id="IPR050953">
    <property type="entry name" value="N4_N6_ade-DNA_methylase"/>
</dbReference>
<gene>
    <name evidence="9" type="primary">aseIM</name>
</gene>
<dbReference type="Gene3D" id="3.40.50.150">
    <property type="entry name" value="Vaccinia Virus protein VP39"/>
    <property type="match status" value="1"/>
</dbReference>
<dbReference type="EMBL" id="HQ327700">
    <property type="protein sequence ID" value="ADO24185.1"/>
    <property type="molecule type" value="Genomic_DNA"/>
</dbReference>
<accession>E3VXA4</accession>
<dbReference type="GO" id="GO:0032259">
    <property type="term" value="P:methylation"/>
    <property type="evidence" value="ECO:0007669"/>
    <property type="project" value="UniProtKB-KW"/>
</dbReference>
<evidence type="ECO:0000256" key="1">
    <source>
        <dbReference type="ARBA" id="ARBA00006594"/>
    </source>
</evidence>
<reference evidence="9" key="1">
    <citation type="submission" date="2010-09" db="EMBL/GenBank/DDBJ databases">
        <title>AseI restriction-modification system genes.</title>
        <authorList>
            <person name="Stewart F."/>
            <person name="Morgan R.D."/>
        </authorList>
    </citation>
    <scope>NUCLEOTIDE SEQUENCE</scope>
    <source>
        <strain evidence="9">NEB 448</strain>
    </source>
</reference>
<feature type="domain" description="TaqI-like C-terminal specificity" evidence="8">
    <location>
        <begin position="406"/>
        <end position="519"/>
    </location>
</feature>